<evidence type="ECO:0000313" key="2">
    <source>
        <dbReference type="Proteomes" id="UP001230426"/>
    </source>
</evidence>
<dbReference type="Proteomes" id="UP001230426">
    <property type="component" value="Unassembled WGS sequence"/>
</dbReference>
<dbReference type="RefSeq" id="WP_306872020.1">
    <property type="nucleotide sequence ID" value="NZ_JAUSRB010000002.1"/>
</dbReference>
<reference evidence="1 2" key="1">
    <citation type="submission" date="2023-07" db="EMBL/GenBank/DDBJ databases">
        <title>Sequencing the genomes of 1000 actinobacteria strains.</title>
        <authorList>
            <person name="Klenk H.-P."/>
        </authorList>
    </citation>
    <scope>NUCLEOTIDE SEQUENCE [LARGE SCALE GENOMIC DNA]</scope>
    <source>
        <strain evidence="1 2">DSM 44109</strain>
    </source>
</reference>
<dbReference type="EMBL" id="JAUSRB010000002">
    <property type="protein sequence ID" value="MDP9868790.1"/>
    <property type="molecule type" value="Genomic_DNA"/>
</dbReference>
<accession>A0ABT9RKJ3</accession>
<evidence type="ECO:0000313" key="1">
    <source>
        <dbReference type="EMBL" id="MDP9868790.1"/>
    </source>
</evidence>
<protein>
    <submittedName>
        <fullName evidence="1">Uncharacterized protein</fullName>
    </submittedName>
</protein>
<gene>
    <name evidence="1" type="ORF">J2S55_008056</name>
</gene>
<sequence>MRGLSAAVLITEPDRLFGSPAGRVGDITDWYGEWVAIRRHPISDEAARRSLVNVVAARTLDDLAGKLIEQSHIEDVPAGARHLRAVKPPAA</sequence>
<proteinExistence type="predicted"/>
<organism evidence="1 2">
    <name type="scientific">Streptosporangium brasiliense</name>
    <dbReference type="NCBI Taxonomy" id="47480"/>
    <lineage>
        <taxon>Bacteria</taxon>
        <taxon>Bacillati</taxon>
        <taxon>Actinomycetota</taxon>
        <taxon>Actinomycetes</taxon>
        <taxon>Streptosporangiales</taxon>
        <taxon>Streptosporangiaceae</taxon>
        <taxon>Streptosporangium</taxon>
    </lineage>
</organism>
<name>A0ABT9RKJ3_9ACTN</name>
<comment type="caution">
    <text evidence="1">The sequence shown here is derived from an EMBL/GenBank/DDBJ whole genome shotgun (WGS) entry which is preliminary data.</text>
</comment>
<keyword evidence="2" id="KW-1185">Reference proteome</keyword>